<evidence type="ECO:0000313" key="2">
    <source>
        <dbReference type="Proteomes" id="UP001055811"/>
    </source>
</evidence>
<dbReference type="Proteomes" id="UP001055811">
    <property type="component" value="Linkage Group LG04"/>
</dbReference>
<protein>
    <submittedName>
        <fullName evidence="1">Uncharacterized protein</fullName>
    </submittedName>
</protein>
<keyword evidence="2" id="KW-1185">Reference proteome</keyword>
<sequence length="388" mass="45801">METMIPNTCVALNVIDIWIFILNHEELLKTKHKPKKVYCNVIHLKKEDFDEDADLEALYKIFEDNTNNTLKKCKIKNLKKVDLVFFPISHHSHYYVYVFDLNKKVVHLLDNIKNKKVGYYCKSPKRMVDFFSRYIAKMKHKSADIIAKQQVSWVEYEPWMSWMEDSEPPPYDLVHGPTIYAFTQSLPDLLSTLWQRRVSDNELINFIRLHRHYVFDATLRLHLRTSSPSHQNLSHHHIKPPLILGRHVFPDPQRGCRLGCMWVSFNNKRDAFYQDDKVYGDPFMKGCFYEELFDIKDKLKRIKRLDIEVLTTICKYLRKDRYDKEILELNDQYDLVFGIHRNKTNGEEDDGKNDDGEDDDEESDDGEDENGESGDDDSESTSGSCMKI</sequence>
<proteinExistence type="predicted"/>
<gene>
    <name evidence="1" type="ORF">L2E82_20884</name>
</gene>
<name>A0ACB9DVK2_CICIN</name>
<accession>A0ACB9DVK2</accession>
<evidence type="ECO:0000313" key="1">
    <source>
        <dbReference type="EMBL" id="KAI3750251.1"/>
    </source>
</evidence>
<organism evidence="1 2">
    <name type="scientific">Cichorium intybus</name>
    <name type="common">Chicory</name>
    <dbReference type="NCBI Taxonomy" id="13427"/>
    <lineage>
        <taxon>Eukaryota</taxon>
        <taxon>Viridiplantae</taxon>
        <taxon>Streptophyta</taxon>
        <taxon>Embryophyta</taxon>
        <taxon>Tracheophyta</taxon>
        <taxon>Spermatophyta</taxon>
        <taxon>Magnoliopsida</taxon>
        <taxon>eudicotyledons</taxon>
        <taxon>Gunneridae</taxon>
        <taxon>Pentapetalae</taxon>
        <taxon>asterids</taxon>
        <taxon>campanulids</taxon>
        <taxon>Asterales</taxon>
        <taxon>Asteraceae</taxon>
        <taxon>Cichorioideae</taxon>
        <taxon>Cichorieae</taxon>
        <taxon>Cichoriinae</taxon>
        <taxon>Cichorium</taxon>
    </lineage>
</organism>
<reference evidence="2" key="1">
    <citation type="journal article" date="2022" name="Mol. Ecol. Resour.">
        <title>The genomes of chicory, endive, great burdock and yacon provide insights into Asteraceae palaeo-polyploidization history and plant inulin production.</title>
        <authorList>
            <person name="Fan W."/>
            <person name="Wang S."/>
            <person name="Wang H."/>
            <person name="Wang A."/>
            <person name="Jiang F."/>
            <person name="Liu H."/>
            <person name="Zhao H."/>
            <person name="Xu D."/>
            <person name="Zhang Y."/>
        </authorList>
    </citation>
    <scope>NUCLEOTIDE SEQUENCE [LARGE SCALE GENOMIC DNA]</scope>
    <source>
        <strain evidence="2">cv. Punajuju</strain>
    </source>
</reference>
<comment type="caution">
    <text evidence="1">The sequence shown here is derived from an EMBL/GenBank/DDBJ whole genome shotgun (WGS) entry which is preliminary data.</text>
</comment>
<dbReference type="EMBL" id="CM042012">
    <property type="protein sequence ID" value="KAI3750251.1"/>
    <property type="molecule type" value="Genomic_DNA"/>
</dbReference>
<reference evidence="1 2" key="2">
    <citation type="journal article" date="2022" name="Mol. Ecol. Resour.">
        <title>The genomes of chicory, endive, great burdock and yacon provide insights into Asteraceae paleo-polyploidization history and plant inulin production.</title>
        <authorList>
            <person name="Fan W."/>
            <person name="Wang S."/>
            <person name="Wang H."/>
            <person name="Wang A."/>
            <person name="Jiang F."/>
            <person name="Liu H."/>
            <person name="Zhao H."/>
            <person name="Xu D."/>
            <person name="Zhang Y."/>
        </authorList>
    </citation>
    <scope>NUCLEOTIDE SEQUENCE [LARGE SCALE GENOMIC DNA]</scope>
    <source>
        <strain evidence="2">cv. Punajuju</strain>
        <tissue evidence="1">Leaves</tissue>
    </source>
</reference>